<keyword evidence="4 14" id="KW-0328">Glycosyltransferase</keyword>
<dbReference type="PANTHER" id="PTHR22926:SF3">
    <property type="entry name" value="UNDECAPRENYL-PHOSPHATE ALPHA-N-ACETYLGLUCOSAMINYL 1-PHOSPHATE TRANSFERASE"/>
    <property type="match status" value="1"/>
</dbReference>
<keyword evidence="7 12" id="KW-0460">Magnesium</keyword>
<reference evidence="14 15" key="1">
    <citation type="submission" date="2018-06" db="EMBL/GenBank/DDBJ databases">
        <authorList>
            <consortium name="Pathogen Informatics"/>
            <person name="Doyle S."/>
        </authorList>
    </citation>
    <scope>NUCLEOTIDE SEQUENCE [LARGE SCALE GENOMIC DNA]</scope>
    <source>
        <strain evidence="14 15">NCTC7303</strain>
    </source>
</reference>
<keyword evidence="9 13" id="KW-1133">Transmembrane helix</keyword>
<feature type="transmembrane region" description="Helical" evidence="13">
    <location>
        <begin position="101"/>
        <end position="119"/>
    </location>
</feature>
<evidence type="ECO:0000256" key="1">
    <source>
        <dbReference type="ARBA" id="ARBA00004651"/>
    </source>
</evidence>
<dbReference type="InterPro" id="IPR000715">
    <property type="entry name" value="Glycosyl_transferase_4"/>
</dbReference>
<gene>
    <name evidence="14" type="primary">rfe_1</name>
    <name evidence="14" type="ORF">NCTC7303_04746</name>
</gene>
<sequence length="254" mass="27807">MNLLTVSTDLISIFLFTTLFLFFARKVAKKIGLVDKPNFRKRHQGLIPLVGGISVYAGICFTFGIVDHYIPHASLYLSCAGVLVLIGALDDRFDISVKIRATIQAAIGIIMMVFGKLYLSSLGYIFGSWEMVLGPFGYFLTLFAVWAAINAFNMVDGIDGLLGGLSSVSFAAMGLILWFDGQTSLAIWCFAMIAAILPYIMLNLGILGRRYKVFMGDAGSTLIGFTVIWILLETTQGKTHPISPVTALWIIAIR</sequence>
<keyword evidence="10 13" id="KW-0472">Membrane</keyword>
<evidence type="ECO:0000313" key="14">
    <source>
        <dbReference type="EMBL" id="SUG52342.1"/>
    </source>
</evidence>
<name>A0A379TP04_SALER</name>
<dbReference type="GO" id="GO:0000287">
    <property type="term" value="F:magnesium ion binding"/>
    <property type="evidence" value="ECO:0007669"/>
    <property type="project" value="InterPro"/>
</dbReference>
<dbReference type="GO" id="GO:0044038">
    <property type="term" value="P:cell wall macromolecule biosynthetic process"/>
    <property type="evidence" value="ECO:0007669"/>
    <property type="project" value="TreeGrafter"/>
</dbReference>
<dbReference type="AlphaFoldDB" id="A0A379TP04"/>
<dbReference type="GO" id="GO:0005886">
    <property type="term" value="C:plasma membrane"/>
    <property type="evidence" value="ECO:0007669"/>
    <property type="project" value="UniProtKB-SubCell"/>
</dbReference>
<evidence type="ECO:0000256" key="11">
    <source>
        <dbReference type="ARBA" id="ARBA00023211"/>
    </source>
</evidence>
<feature type="transmembrane region" description="Helical" evidence="13">
    <location>
        <begin position="45"/>
        <end position="66"/>
    </location>
</feature>
<feature type="transmembrane region" description="Helical" evidence="13">
    <location>
        <begin position="185"/>
        <end position="206"/>
    </location>
</feature>
<keyword evidence="12" id="KW-0479">Metal-binding</keyword>
<feature type="transmembrane region" description="Helical" evidence="13">
    <location>
        <begin position="213"/>
        <end position="232"/>
    </location>
</feature>
<keyword evidence="11" id="KW-0464">Manganese</keyword>
<keyword evidence="2" id="KW-1003">Cell membrane</keyword>
<feature type="binding site" evidence="12">
    <location>
        <position position="153"/>
    </location>
    <ligand>
        <name>Mg(2+)</name>
        <dbReference type="ChEBI" id="CHEBI:18420"/>
    </ligand>
</feature>
<dbReference type="GO" id="GO:0009103">
    <property type="term" value="P:lipopolysaccharide biosynthetic process"/>
    <property type="evidence" value="ECO:0007669"/>
    <property type="project" value="UniProtKB-KW"/>
</dbReference>
<organism evidence="14 15">
    <name type="scientific">Salmonella enterica subsp. arizonae</name>
    <dbReference type="NCBI Taxonomy" id="59203"/>
    <lineage>
        <taxon>Bacteria</taxon>
        <taxon>Pseudomonadati</taxon>
        <taxon>Pseudomonadota</taxon>
        <taxon>Gammaproteobacteria</taxon>
        <taxon>Enterobacterales</taxon>
        <taxon>Enterobacteriaceae</taxon>
        <taxon>Salmonella</taxon>
    </lineage>
</organism>
<feature type="transmembrane region" description="Helical" evidence="13">
    <location>
        <begin position="6"/>
        <end position="24"/>
    </location>
</feature>
<evidence type="ECO:0000256" key="5">
    <source>
        <dbReference type="ARBA" id="ARBA00022679"/>
    </source>
</evidence>
<evidence type="ECO:0000256" key="10">
    <source>
        <dbReference type="ARBA" id="ARBA00023136"/>
    </source>
</evidence>
<feature type="binding site" evidence="12">
    <location>
        <position position="217"/>
    </location>
    <ligand>
        <name>Mg(2+)</name>
        <dbReference type="ChEBI" id="CHEBI:18420"/>
    </ligand>
</feature>
<keyword evidence="6 13" id="KW-0812">Transmembrane</keyword>
<comment type="subcellular location">
    <subcellularLocation>
        <location evidence="1">Cell membrane</location>
        <topology evidence="1">Multi-pass membrane protein</topology>
    </subcellularLocation>
</comment>
<evidence type="ECO:0000313" key="15">
    <source>
        <dbReference type="Proteomes" id="UP000255443"/>
    </source>
</evidence>
<dbReference type="Proteomes" id="UP000255443">
    <property type="component" value="Unassembled WGS sequence"/>
</dbReference>
<evidence type="ECO:0000256" key="8">
    <source>
        <dbReference type="ARBA" id="ARBA00022985"/>
    </source>
</evidence>
<dbReference type="EMBL" id="UGXC01000003">
    <property type="protein sequence ID" value="SUG52342.1"/>
    <property type="molecule type" value="Genomic_DNA"/>
</dbReference>
<evidence type="ECO:0000256" key="9">
    <source>
        <dbReference type="ARBA" id="ARBA00022989"/>
    </source>
</evidence>
<feature type="transmembrane region" description="Helical" evidence="13">
    <location>
        <begin position="131"/>
        <end position="149"/>
    </location>
</feature>
<feature type="transmembrane region" description="Helical" evidence="13">
    <location>
        <begin position="161"/>
        <end position="179"/>
    </location>
</feature>
<keyword evidence="5 14" id="KW-0808">Transferase</keyword>
<keyword evidence="3" id="KW-0997">Cell inner membrane</keyword>
<dbReference type="Pfam" id="PF00953">
    <property type="entry name" value="Glycos_transf_4"/>
    <property type="match status" value="1"/>
</dbReference>
<evidence type="ECO:0000256" key="6">
    <source>
        <dbReference type="ARBA" id="ARBA00022692"/>
    </source>
</evidence>
<dbReference type="GO" id="GO:0009276">
    <property type="term" value="C:Gram-negative-bacterium-type cell wall"/>
    <property type="evidence" value="ECO:0007669"/>
    <property type="project" value="InterPro"/>
</dbReference>
<evidence type="ECO:0000256" key="13">
    <source>
        <dbReference type="SAM" id="Phobius"/>
    </source>
</evidence>
<dbReference type="GO" id="GO:0016757">
    <property type="term" value="F:glycosyltransferase activity"/>
    <property type="evidence" value="ECO:0007669"/>
    <property type="project" value="UniProtKB-KW"/>
</dbReference>
<dbReference type="CDD" id="cd06853">
    <property type="entry name" value="GT_WecA_like"/>
    <property type="match status" value="1"/>
</dbReference>
<dbReference type="PANTHER" id="PTHR22926">
    <property type="entry name" value="PHOSPHO-N-ACETYLMURAMOYL-PENTAPEPTIDE-TRANSFERASE"/>
    <property type="match status" value="1"/>
</dbReference>
<evidence type="ECO:0000256" key="4">
    <source>
        <dbReference type="ARBA" id="ARBA00022676"/>
    </source>
</evidence>
<accession>A0A379TP04</accession>
<dbReference type="GO" id="GO:0030145">
    <property type="term" value="F:manganese ion binding"/>
    <property type="evidence" value="ECO:0007669"/>
    <property type="project" value="InterPro"/>
</dbReference>
<evidence type="ECO:0000256" key="2">
    <source>
        <dbReference type="ARBA" id="ARBA00022475"/>
    </source>
</evidence>
<dbReference type="GO" id="GO:0036380">
    <property type="term" value="F:UDP-N-acetylglucosamine-undecaprenyl-phosphate N-acetylglucosaminephosphotransferase activity"/>
    <property type="evidence" value="ECO:0007669"/>
    <property type="project" value="UniProtKB-EC"/>
</dbReference>
<dbReference type="GO" id="GO:0071555">
    <property type="term" value="P:cell wall organization"/>
    <property type="evidence" value="ECO:0007669"/>
    <property type="project" value="TreeGrafter"/>
</dbReference>
<protein>
    <submittedName>
        <fullName evidence="14">UDP-phosphate alpha-N-acetylglucosaminyltransferase</fullName>
        <ecNumber evidence="14">2.7.8.33</ecNumber>
    </submittedName>
</protein>
<keyword evidence="8" id="KW-0448">Lipopolysaccharide biosynthesis</keyword>
<comment type="cofactor">
    <cofactor evidence="12">
        <name>Mg(2+)</name>
        <dbReference type="ChEBI" id="CHEBI:18420"/>
    </cofactor>
</comment>
<evidence type="ECO:0000256" key="12">
    <source>
        <dbReference type="PIRSR" id="PIRSR600715-1"/>
    </source>
</evidence>
<proteinExistence type="predicted"/>
<evidence type="ECO:0000256" key="7">
    <source>
        <dbReference type="ARBA" id="ARBA00022842"/>
    </source>
</evidence>
<dbReference type="EC" id="2.7.8.33" evidence="14"/>
<dbReference type="NCBIfam" id="TIGR02380">
    <property type="entry name" value="ECA_wecA"/>
    <property type="match status" value="1"/>
</dbReference>
<dbReference type="InterPro" id="IPR012750">
    <property type="entry name" value="ECA_WecA-rel"/>
</dbReference>
<feature type="transmembrane region" description="Helical" evidence="13">
    <location>
        <begin position="72"/>
        <end position="89"/>
    </location>
</feature>
<evidence type="ECO:0000256" key="3">
    <source>
        <dbReference type="ARBA" id="ARBA00022519"/>
    </source>
</evidence>